<evidence type="ECO:0000256" key="8">
    <source>
        <dbReference type="ARBA" id="ARBA00023098"/>
    </source>
</evidence>
<evidence type="ECO:0000256" key="12">
    <source>
        <dbReference type="SAM" id="MobiDB-lite"/>
    </source>
</evidence>
<proteinExistence type="predicted"/>
<organism evidence="13 14">
    <name type="scientific">Chara braunii</name>
    <name type="common">Braun's stonewort</name>
    <dbReference type="NCBI Taxonomy" id="69332"/>
    <lineage>
        <taxon>Eukaryota</taxon>
        <taxon>Viridiplantae</taxon>
        <taxon>Streptophyta</taxon>
        <taxon>Charophyceae</taxon>
        <taxon>Charales</taxon>
        <taxon>Characeae</taxon>
        <taxon>Chara</taxon>
    </lineage>
</organism>
<evidence type="ECO:0000313" key="14">
    <source>
        <dbReference type="Proteomes" id="UP000265515"/>
    </source>
</evidence>
<dbReference type="Proteomes" id="UP000265515">
    <property type="component" value="Unassembled WGS sequence"/>
</dbReference>
<keyword evidence="3" id="KW-0444">Lipid biosynthesis</keyword>
<evidence type="ECO:0000256" key="3">
    <source>
        <dbReference type="ARBA" id="ARBA00022516"/>
    </source>
</evidence>
<evidence type="ECO:0000256" key="11">
    <source>
        <dbReference type="ARBA" id="ARBA00023264"/>
    </source>
</evidence>
<name>A0A388KL16_CHABU</name>
<evidence type="ECO:0000256" key="9">
    <source>
        <dbReference type="ARBA" id="ARBA00023136"/>
    </source>
</evidence>
<dbReference type="InterPro" id="IPR043130">
    <property type="entry name" value="CDP-OH_PTrfase_TM_dom"/>
</dbReference>
<dbReference type="GO" id="GO:0043337">
    <property type="term" value="F:cardiolipin synthase (CMP-forming)"/>
    <property type="evidence" value="ECO:0007669"/>
    <property type="project" value="TreeGrafter"/>
</dbReference>
<feature type="region of interest" description="Disordered" evidence="12">
    <location>
        <begin position="237"/>
        <end position="258"/>
    </location>
</feature>
<dbReference type="STRING" id="69332.A0A388KL16"/>
<feature type="region of interest" description="Disordered" evidence="12">
    <location>
        <begin position="616"/>
        <end position="645"/>
    </location>
</feature>
<dbReference type="OrthoDB" id="10020554at2759"/>
<sequence length="1001" mass="108253">MLEAAKSRNFFLGRRSGEQLRLKEGCQGVSVFLTSHDDTWRRSSAPAMRMEEMRLWSRAVWLSAEYFRLGGLFKGLSNHASSLIHDQRSGFQRRSAVGSWIRNNICPNIPHYKGSHWHQIARNADTLSVKRSGNGVCTTTFGKWSRREQWSVPICDNHSRWAFCLSPGATAAVHSWSLFAGSGDGLRAPRSVCCASTAEKRSYIDAVGHGGSRSSRGLSGFGFMNFFGEEDCAGRLNRNRSPSDHKPQTCGRGRDQCQTKDGCENHQKLGLEGSALCNGTLAYSANDKAYCSDALQSLPVNRISLSREAQTVRGVCCRHGGLYRSDGGTTTPSHPFAVVNPSLVSVSEHVFQSRHCTSNSHVHSTNNKATTACLNEWGRGIPPMCSPFACSMLAFIRHVSSPCHGLRLHSCSSNELESSRHGLGSAKMASEVHVRLRMRARYCRKRMSVLPFDLSAVICHQPNFGHALLLSFSSSASADTVSPHSSPSALVSRVRSESSARKRLYVPGPSSSHVFCRNSVVLPLQQRGASIGGTGIGGMWTTCLSTSRGNGQYQHVRSFFHLCSGTKDSRNCGGVGISGRRQESVVMYAAGKDIKSVQQLSQFEYCVGRQTRGAAHGRYNSEPLSSKSDQGGLVNRDLSSGHTTDDTLRMNAFAAARQSMSIGDRTDPRVVDGKGAREDAGDGGMDLRDGTCRSQDKDDTLVSGGVKVQDAGKQMSVADRLVQAGWTREEVLNWPNALSMARLLSGPLIAMWVMQGNFSAALIGLAAAGLSDWLDGFIAKRYGSVSVVGSYLDPLADKVLVCCLTTALAVKGYLSPGLVVLIVSRDAALVGGAFLYRAYNLSWKWQGFSEFFNVTSEGAPIVKPLLISKVNTGAQLALVGSALSTAAFGFPDAIVLEKLGYVVIGTTILSWAGYGKVMLEKAGAGGLGSAQSQSKWLAATKSESRKGTLIAAAQMPEADRKHRQKGHRERADVEKQPVQVRSERNDDDNEPTPMPSGNQKS</sequence>
<keyword evidence="8" id="KW-0443">Lipid metabolism</keyword>
<accession>A0A388KL16</accession>
<dbReference type="Pfam" id="PF01066">
    <property type="entry name" value="CDP-OH_P_transf"/>
    <property type="match status" value="1"/>
</dbReference>
<feature type="region of interest" description="Disordered" evidence="12">
    <location>
        <begin position="664"/>
        <end position="700"/>
    </location>
</feature>
<feature type="region of interest" description="Disordered" evidence="12">
    <location>
        <begin position="951"/>
        <end position="1001"/>
    </location>
</feature>
<evidence type="ECO:0000256" key="5">
    <source>
        <dbReference type="ARBA" id="ARBA00022692"/>
    </source>
</evidence>
<evidence type="ECO:0000256" key="6">
    <source>
        <dbReference type="ARBA" id="ARBA00022946"/>
    </source>
</evidence>
<dbReference type="InterPro" id="IPR000462">
    <property type="entry name" value="CDP-OH_P_trans"/>
</dbReference>
<keyword evidence="5" id="KW-0812">Transmembrane</keyword>
<keyword evidence="14" id="KW-1185">Reference proteome</keyword>
<comment type="subcellular location">
    <subcellularLocation>
        <location evidence="2">Membrane</location>
        <topology evidence="2">Multi-pass membrane protein</topology>
    </subcellularLocation>
</comment>
<evidence type="ECO:0000256" key="10">
    <source>
        <dbReference type="ARBA" id="ARBA00023209"/>
    </source>
</evidence>
<keyword evidence="7" id="KW-1133">Transmembrane helix</keyword>
<dbReference type="AlphaFoldDB" id="A0A388KL16"/>
<keyword evidence="6" id="KW-0809">Transit peptide</keyword>
<comment type="caution">
    <text evidence="13">The sequence shown here is derived from an EMBL/GenBank/DDBJ whole genome shotgun (WGS) entry which is preliminary data.</text>
</comment>
<dbReference type="GO" id="GO:0032049">
    <property type="term" value="P:cardiolipin biosynthetic process"/>
    <property type="evidence" value="ECO:0007669"/>
    <property type="project" value="TreeGrafter"/>
</dbReference>
<evidence type="ECO:0000256" key="7">
    <source>
        <dbReference type="ARBA" id="ARBA00022989"/>
    </source>
</evidence>
<evidence type="ECO:0000256" key="2">
    <source>
        <dbReference type="ARBA" id="ARBA00004141"/>
    </source>
</evidence>
<reference evidence="13 14" key="1">
    <citation type="journal article" date="2018" name="Cell">
        <title>The Chara Genome: Secondary Complexity and Implications for Plant Terrestrialization.</title>
        <authorList>
            <person name="Nishiyama T."/>
            <person name="Sakayama H."/>
            <person name="Vries J.D."/>
            <person name="Buschmann H."/>
            <person name="Saint-Marcoux D."/>
            <person name="Ullrich K.K."/>
            <person name="Haas F.B."/>
            <person name="Vanderstraeten L."/>
            <person name="Becker D."/>
            <person name="Lang D."/>
            <person name="Vosolsobe S."/>
            <person name="Rombauts S."/>
            <person name="Wilhelmsson P.K.I."/>
            <person name="Janitza P."/>
            <person name="Kern R."/>
            <person name="Heyl A."/>
            <person name="Rumpler F."/>
            <person name="Villalobos L.I.A.C."/>
            <person name="Clay J.M."/>
            <person name="Skokan R."/>
            <person name="Toyoda A."/>
            <person name="Suzuki Y."/>
            <person name="Kagoshima H."/>
            <person name="Schijlen E."/>
            <person name="Tajeshwar N."/>
            <person name="Catarino B."/>
            <person name="Hetherington A.J."/>
            <person name="Saltykova A."/>
            <person name="Bonnot C."/>
            <person name="Breuninger H."/>
            <person name="Symeonidi A."/>
            <person name="Radhakrishnan G.V."/>
            <person name="Van Nieuwerburgh F."/>
            <person name="Deforce D."/>
            <person name="Chang C."/>
            <person name="Karol K.G."/>
            <person name="Hedrich R."/>
            <person name="Ulvskov P."/>
            <person name="Glockner G."/>
            <person name="Delwiche C.F."/>
            <person name="Petrasek J."/>
            <person name="Van de Peer Y."/>
            <person name="Friml J."/>
            <person name="Beilby M."/>
            <person name="Dolan L."/>
            <person name="Kohara Y."/>
            <person name="Sugano S."/>
            <person name="Fujiyama A."/>
            <person name="Delaux P.-M."/>
            <person name="Quint M."/>
            <person name="TheiBen G."/>
            <person name="Hagemann M."/>
            <person name="Harholt J."/>
            <person name="Dunand C."/>
            <person name="Zachgo S."/>
            <person name="Langdale J."/>
            <person name="Maumus F."/>
            <person name="Straeten D.V.D."/>
            <person name="Gould S.B."/>
            <person name="Rensing S.A."/>
        </authorList>
    </citation>
    <scope>NUCLEOTIDE SEQUENCE [LARGE SCALE GENOMIC DNA]</scope>
    <source>
        <strain evidence="13 14">S276</strain>
    </source>
</reference>
<keyword evidence="9" id="KW-0472">Membrane</keyword>
<comment type="cofactor">
    <cofactor evidence="1">
        <name>Mn(2+)</name>
        <dbReference type="ChEBI" id="CHEBI:29035"/>
    </cofactor>
</comment>
<protein>
    <submittedName>
        <fullName evidence="13">Uncharacterized protein</fullName>
    </submittedName>
</protein>
<dbReference type="FunFam" id="1.20.120.1760:FF:000020">
    <property type="entry name" value="cardiolipin synthase (CMP-forming), mitochondrial"/>
    <property type="match status" value="1"/>
</dbReference>
<keyword evidence="11" id="KW-1208">Phospholipid metabolism</keyword>
<keyword evidence="10" id="KW-0594">Phospholipid biosynthesis</keyword>
<dbReference type="PANTHER" id="PTHR14269">
    <property type="entry name" value="CDP-DIACYLGLYCEROL--GLYCEROL-3-PHOSPHATE 3-PHOSPHATIDYLTRANSFERASE-RELATED"/>
    <property type="match status" value="1"/>
</dbReference>
<keyword evidence="4" id="KW-0808">Transferase</keyword>
<dbReference type="EMBL" id="BFEA01000135">
    <property type="protein sequence ID" value="GBG70727.1"/>
    <property type="molecule type" value="Genomic_DNA"/>
</dbReference>
<dbReference type="InterPro" id="IPR050324">
    <property type="entry name" value="CDP-alcohol_PTase-I"/>
</dbReference>
<dbReference type="Gramene" id="GBG70727">
    <property type="protein sequence ID" value="GBG70727"/>
    <property type="gene ID" value="CBR_g8026"/>
</dbReference>
<dbReference type="GO" id="GO:0016020">
    <property type="term" value="C:membrane"/>
    <property type="evidence" value="ECO:0007669"/>
    <property type="project" value="UniProtKB-SubCell"/>
</dbReference>
<evidence type="ECO:0000256" key="1">
    <source>
        <dbReference type="ARBA" id="ARBA00001936"/>
    </source>
</evidence>
<evidence type="ECO:0000313" key="13">
    <source>
        <dbReference type="EMBL" id="GBG70727.1"/>
    </source>
</evidence>
<feature type="compositionally biased region" description="Basic and acidic residues" evidence="12">
    <location>
        <begin position="241"/>
        <end position="258"/>
    </location>
</feature>
<gene>
    <name evidence="13" type="ORF">CBR_g8026</name>
</gene>
<evidence type="ECO:0000256" key="4">
    <source>
        <dbReference type="ARBA" id="ARBA00022679"/>
    </source>
</evidence>
<dbReference type="GO" id="GO:0005739">
    <property type="term" value="C:mitochondrion"/>
    <property type="evidence" value="ECO:0007669"/>
    <property type="project" value="TreeGrafter"/>
</dbReference>
<dbReference type="PANTHER" id="PTHR14269:SF60">
    <property type="entry name" value="CARDIOLIPIN SYNTHASE (CMP-FORMING)"/>
    <property type="match status" value="1"/>
</dbReference>
<dbReference type="Gene3D" id="1.20.120.1760">
    <property type="match status" value="1"/>
</dbReference>